<evidence type="ECO:0000256" key="2">
    <source>
        <dbReference type="SAM" id="Phobius"/>
    </source>
</evidence>
<name>A0A1I3Z213_9GAMM</name>
<dbReference type="NCBIfam" id="NF040576">
    <property type="entry name" value="T2SS_GspM_XpsM"/>
    <property type="match status" value="1"/>
</dbReference>
<keyword evidence="2" id="KW-1133">Transmembrane helix</keyword>
<evidence type="ECO:0000256" key="1">
    <source>
        <dbReference type="SAM" id="MobiDB-lite"/>
    </source>
</evidence>
<keyword evidence="2" id="KW-0812">Transmembrane</keyword>
<accession>A0A1I3Z213</accession>
<evidence type="ECO:0000313" key="3">
    <source>
        <dbReference type="EMBL" id="SFK38095.1"/>
    </source>
</evidence>
<dbReference type="Proteomes" id="UP000198725">
    <property type="component" value="Unassembled WGS sequence"/>
</dbReference>
<keyword evidence="2" id="KW-0472">Membrane</keyword>
<sequence length="216" mass="23291">MKLKPLKPVESRIAAILLLLVALALAYLVLLHWWFVAPLQSVSGAMDDLRLTQARYAATIAEQPQLEQRLASLGQGQADSHAFLPERDPSAAAAGLMQRVVDDAAAHAQDGSCEVTQKMPVPDSPNQNDGPYRRVSVSISLRCGMRPLVDLLYTLEHGTPYLFVSDFSLYRNPVAAQDKGAGGMLEVQFTLYGYVRGAAPAGTPATRSEPDGEDAS</sequence>
<protein>
    <submittedName>
        <fullName evidence="3">General secretion pathway protein M</fullName>
    </submittedName>
</protein>
<gene>
    <name evidence="3" type="ORF">SAMN05192579_102153</name>
</gene>
<keyword evidence="4" id="KW-1185">Reference proteome</keyword>
<reference evidence="4" key="1">
    <citation type="submission" date="2016-10" db="EMBL/GenBank/DDBJ databases">
        <authorList>
            <person name="Varghese N."/>
            <person name="Submissions S."/>
        </authorList>
    </citation>
    <scope>NUCLEOTIDE SEQUENCE [LARGE SCALE GENOMIC DNA]</scope>
    <source>
        <strain evidence="4">MO64</strain>
    </source>
</reference>
<dbReference type="Pfam" id="PF10741">
    <property type="entry name" value="T2SSM_b"/>
    <property type="match status" value="1"/>
</dbReference>
<dbReference type="InterPro" id="IPR034756">
    <property type="entry name" value="T2SSM_b"/>
</dbReference>
<feature type="region of interest" description="Disordered" evidence="1">
    <location>
        <begin position="111"/>
        <end position="132"/>
    </location>
</feature>
<organism evidence="3 4">
    <name type="scientific">Rhodanobacter glycinis</name>
    <dbReference type="NCBI Taxonomy" id="582702"/>
    <lineage>
        <taxon>Bacteria</taxon>
        <taxon>Pseudomonadati</taxon>
        <taxon>Pseudomonadota</taxon>
        <taxon>Gammaproteobacteria</taxon>
        <taxon>Lysobacterales</taxon>
        <taxon>Rhodanobacteraceae</taxon>
        <taxon>Rhodanobacter</taxon>
    </lineage>
</organism>
<evidence type="ECO:0000313" key="4">
    <source>
        <dbReference type="Proteomes" id="UP000198725"/>
    </source>
</evidence>
<dbReference type="EMBL" id="FOSR01000002">
    <property type="protein sequence ID" value="SFK38095.1"/>
    <property type="molecule type" value="Genomic_DNA"/>
</dbReference>
<dbReference type="RefSeq" id="WP_092701395.1">
    <property type="nucleotide sequence ID" value="NZ_FOSR01000002.1"/>
</dbReference>
<proteinExistence type="predicted"/>
<dbReference type="AlphaFoldDB" id="A0A1I3Z213"/>
<feature type="transmembrane region" description="Helical" evidence="2">
    <location>
        <begin position="12"/>
        <end position="35"/>
    </location>
</feature>